<dbReference type="InterPro" id="IPR012341">
    <property type="entry name" value="6hp_glycosidase-like_sf"/>
</dbReference>
<reference evidence="2 3" key="1">
    <citation type="submission" date="2022-02" db="EMBL/GenBank/DDBJ databases">
        <authorList>
            <person name="Min J."/>
        </authorList>
    </citation>
    <scope>NUCLEOTIDE SEQUENCE [LARGE SCALE GENOMIC DNA]</scope>
    <source>
        <strain evidence="2 3">GR10-1</strain>
    </source>
</reference>
<dbReference type="EMBL" id="JAKWBL010000004">
    <property type="protein sequence ID" value="MCH5600764.1"/>
    <property type="molecule type" value="Genomic_DNA"/>
</dbReference>
<keyword evidence="2" id="KW-0378">Hydrolase</keyword>
<dbReference type="GO" id="GO:0016787">
    <property type="term" value="F:hydrolase activity"/>
    <property type="evidence" value="ECO:0007669"/>
    <property type="project" value="UniProtKB-KW"/>
</dbReference>
<keyword evidence="3" id="KW-1185">Reference proteome</keyword>
<sequence length="91" mass="10429">MIFQKITKPLFASVLLFVTSLAVAQTGKESQQEIYASLEKVADWQIENMWIKGHSRNVYHPTNWTNGALFAGMMKWANLSNDTTYISFLKK</sequence>
<keyword evidence="1" id="KW-0732">Signal</keyword>
<comment type="caution">
    <text evidence="2">The sequence shown here is derived from an EMBL/GenBank/DDBJ whole genome shotgun (WGS) entry which is preliminary data.</text>
</comment>
<dbReference type="RefSeq" id="WP_240833159.1">
    <property type="nucleotide sequence ID" value="NZ_JAKWBL010000004.1"/>
</dbReference>
<accession>A0ABS9SQT9</accession>
<gene>
    <name evidence="2" type="ORF">MKP09_24025</name>
</gene>
<evidence type="ECO:0000313" key="3">
    <source>
        <dbReference type="Proteomes" id="UP001202248"/>
    </source>
</evidence>
<protein>
    <submittedName>
        <fullName evidence="2">Glycoside hydrolase family 88 protein</fullName>
    </submittedName>
</protein>
<feature type="signal peptide" evidence="1">
    <location>
        <begin position="1"/>
        <end position="24"/>
    </location>
</feature>
<name>A0ABS9SQT9_9BACT</name>
<evidence type="ECO:0000313" key="2">
    <source>
        <dbReference type="EMBL" id="MCH5600764.1"/>
    </source>
</evidence>
<proteinExistence type="predicted"/>
<feature type="chain" id="PRO_5046663408" evidence="1">
    <location>
        <begin position="25"/>
        <end position="91"/>
    </location>
</feature>
<evidence type="ECO:0000256" key="1">
    <source>
        <dbReference type="SAM" id="SignalP"/>
    </source>
</evidence>
<dbReference type="Proteomes" id="UP001202248">
    <property type="component" value="Unassembled WGS sequence"/>
</dbReference>
<dbReference type="Gene3D" id="1.50.10.10">
    <property type="match status" value="1"/>
</dbReference>
<organism evidence="2 3">
    <name type="scientific">Niabella ginsengisoli</name>
    <dbReference type="NCBI Taxonomy" id="522298"/>
    <lineage>
        <taxon>Bacteria</taxon>
        <taxon>Pseudomonadati</taxon>
        <taxon>Bacteroidota</taxon>
        <taxon>Chitinophagia</taxon>
        <taxon>Chitinophagales</taxon>
        <taxon>Chitinophagaceae</taxon>
        <taxon>Niabella</taxon>
    </lineage>
</organism>